<dbReference type="Gene3D" id="1.10.287.1260">
    <property type="match status" value="2"/>
</dbReference>
<protein>
    <recommendedName>
        <fullName evidence="4">Small-conductance mechanosensitive ion channel</fullName>
    </recommendedName>
</protein>
<dbReference type="Proteomes" id="UP000231648">
    <property type="component" value="Unassembled WGS sequence"/>
</dbReference>
<dbReference type="InterPro" id="IPR045275">
    <property type="entry name" value="MscS_archaea/bacteria_type"/>
</dbReference>
<dbReference type="InterPro" id="IPR008910">
    <property type="entry name" value="MSC_TM_helix"/>
</dbReference>
<feature type="transmembrane region" description="Helical" evidence="1">
    <location>
        <begin position="147"/>
        <end position="174"/>
    </location>
</feature>
<evidence type="ECO:0000256" key="1">
    <source>
        <dbReference type="SAM" id="Phobius"/>
    </source>
</evidence>
<comment type="caution">
    <text evidence="2">The sequence shown here is derived from an EMBL/GenBank/DDBJ whole genome shotgun (WGS) entry which is preliminary data.</text>
</comment>
<feature type="transmembrane region" description="Helical" evidence="1">
    <location>
        <begin position="180"/>
        <end position="202"/>
    </location>
</feature>
<feature type="transmembrane region" description="Helical" evidence="1">
    <location>
        <begin position="12"/>
        <end position="40"/>
    </location>
</feature>
<evidence type="ECO:0000313" key="3">
    <source>
        <dbReference type="Proteomes" id="UP000231648"/>
    </source>
</evidence>
<keyword evidence="1" id="KW-1133">Transmembrane helix</keyword>
<name>A0A2M8KBY0_9BACT</name>
<organism evidence="2 3">
    <name type="scientific">Candidatus Portnoybacteria bacterium CG10_big_fil_rev_8_21_14_0_10_38_18</name>
    <dbReference type="NCBI Taxonomy" id="1974813"/>
    <lineage>
        <taxon>Bacteria</taxon>
        <taxon>Candidatus Portnoyibacteriota</taxon>
    </lineage>
</organism>
<dbReference type="Pfam" id="PF05552">
    <property type="entry name" value="MS_channel_1st_1"/>
    <property type="match status" value="2"/>
</dbReference>
<reference evidence="3" key="1">
    <citation type="submission" date="2017-09" db="EMBL/GenBank/DDBJ databases">
        <title>Depth-based differentiation of microbial function through sediment-hosted aquifers and enrichment of novel symbionts in the deep terrestrial subsurface.</title>
        <authorList>
            <person name="Probst A.J."/>
            <person name="Ladd B."/>
            <person name="Jarett J.K."/>
            <person name="Geller-Mcgrath D.E."/>
            <person name="Sieber C.M.K."/>
            <person name="Emerson J.B."/>
            <person name="Anantharaman K."/>
            <person name="Thomas B.C."/>
            <person name="Malmstrom R."/>
            <person name="Stieglmeier M."/>
            <person name="Klingl A."/>
            <person name="Woyke T."/>
            <person name="Ryan C.M."/>
            <person name="Banfield J.F."/>
        </authorList>
    </citation>
    <scope>NUCLEOTIDE SEQUENCE [LARGE SCALE GENOMIC DNA]</scope>
</reference>
<dbReference type="PANTHER" id="PTHR30221:SF1">
    <property type="entry name" value="SMALL-CONDUCTANCE MECHANOSENSITIVE CHANNEL"/>
    <property type="match status" value="1"/>
</dbReference>
<gene>
    <name evidence="2" type="ORF">COU82_02055</name>
</gene>
<evidence type="ECO:0008006" key="4">
    <source>
        <dbReference type="Google" id="ProtNLM"/>
    </source>
</evidence>
<keyword evidence="1" id="KW-0812">Transmembrane</keyword>
<feature type="transmembrane region" description="Helical" evidence="1">
    <location>
        <begin position="85"/>
        <end position="108"/>
    </location>
</feature>
<accession>A0A2M8KBY0</accession>
<proteinExistence type="predicted"/>
<dbReference type="GO" id="GO:0008381">
    <property type="term" value="F:mechanosensitive monoatomic ion channel activity"/>
    <property type="evidence" value="ECO:0007669"/>
    <property type="project" value="InterPro"/>
</dbReference>
<dbReference type="PANTHER" id="PTHR30221">
    <property type="entry name" value="SMALL-CONDUCTANCE MECHANOSENSITIVE CHANNEL"/>
    <property type="match status" value="1"/>
</dbReference>
<sequence length="222" mass="24014">MVEILLDSLETIWGGFIGFLPTLLAALIVFIIGWLISIFLGKVANRIIKTIKLDVLLAKLGFKTALAKAKLNLDSGKFFEELVKWFFIIVFLMTAVDILGLDQVALFLRTILLYLPNVVVAAIVLLAAAIIARFMQRVVKVSADTAGLASASAISVIVRWAILIFGFIIALTQLGIAPTLIQTIFIGAIAMFAIAGGLAFGLGGKEQAARLLEKIRQDLSEK</sequence>
<dbReference type="AlphaFoldDB" id="A0A2M8KBY0"/>
<evidence type="ECO:0000313" key="2">
    <source>
        <dbReference type="EMBL" id="PJE57429.1"/>
    </source>
</evidence>
<feature type="transmembrane region" description="Helical" evidence="1">
    <location>
        <begin position="114"/>
        <end position="135"/>
    </location>
</feature>
<dbReference type="EMBL" id="PFDX01000025">
    <property type="protein sequence ID" value="PJE57429.1"/>
    <property type="molecule type" value="Genomic_DNA"/>
</dbReference>
<keyword evidence="1" id="KW-0472">Membrane</keyword>